<reference evidence="1 2" key="1">
    <citation type="submission" date="2015-09" db="EMBL/GenBank/DDBJ databases">
        <title>Draft Genome Sequence of Bradyrhizobium manausense Strain BR 3351T, a Novel Symbiotic Nitrogen-Fixing Alphaproteobacterium Isolated from Brazilian Amazon Rain Forest.</title>
        <authorList>
            <person name="De Araujo J.L."/>
            <person name="Zilli J.E."/>
        </authorList>
    </citation>
    <scope>NUCLEOTIDE SEQUENCE [LARGE SCALE GENOMIC DNA]</scope>
    <source>
        <strain evidence="1 2">BR3351</strain>
    </source>
</reference>
<name>A0A0R3E880_9BRAD</name>
<accession>A0A0R3E880</accession>
<dbReference type="Proteomes" id="UP000051936">
    <property type="component" value="Unassembled WGS sequence"/>
</dbReference>
<evidence type="ECO:0000313" key="2">
    <source>
        <dbReference type="Proteomes" id="UP000051936"/>
    </source>
</evidence>
<comment type="caution">
    <text evidence="1">The sequence shown here is derived from an EMBL/GenBank/DDBJ whole genome shotgun (WGS) entry which is preliminary data.</text>
</comment>
<organism evidence="1 2">
    <name type="scientific">Bradyrhizobium manausense</name>
    <dbReference type="NCBI Taxonomy" id="989370"/>
    <lineage>
        <taxon>Bacteria</taxon>
        <taxon>Pseudomonadati</taxon>
        <taxon>Pseudomonadota</taxon>
        <taxon>Alphaproteobacteria</taxon>
        <taxon>Hyphomicrobiales</taxon>
        <taxon>Nitrobacteraceae</taxon>
        <taxon>Bradyrhizobium</taxon>
    </lineage>
</organism>
<proteinExistence type="predicted"/>
<protein>
    <submittedName>
        <fullName evidence="1">Uncharacterized protein</fullName>
    </submittedName>
</protein>
<sequence length="192" mass="21831">MKRLRAASLSRGDIILTGVKLVSDPNYCAPADLARSNLLVAVLNATETLTDEEAERWAAYSDATEMMRQATNTVLDGARKKDKGIQTIEDVVLHLVNHPADDAYIADLLTSSDYLNLWQVNIERNPWQYDDVLLAEVPRKQREEYCRNRALSRPTHVRMVRHASSMGPGSSRANEIRGRRRRPRGCLFDLRR</sequence>
<keyword evidence="2" id="KW-1185">Reference proteome</keyword>
<dbReference type="EMBL" id="LJYG01000042">
    <property type="protein sequence ID" value="KRQ15557.1"/>
    <property type="molecule type" value="Genomic_DNA"/>
</dbReference>
<evidence type="ECO:0000313" key="1">
    <source>
        <dbReference type="EMBL" id="KRQ15557.1"/>
    </source>
</evidence>
<dbReference type="RefSeq" id="WP_057744775.1">
    <property type="nucleotide sequence ID" value="NZ_LJYG01000042.1"/>
</dbReference>
<dbReference type="STRING" id="989370.AOQ71_09235"/>
<dbReference type="AlphaFoldDB" id="A0A0R3E880"/>
<gene>
    <name evidence="1" type="ORF">AOQ71_09235</name>
</gene>
<dbReference type="OrthoDB" id="7843671at2"/>